<evidence type="ECO:0000313" key="2">
    <source>
        <dbReference type="Proteomes" id="UP001355056"/>
    </source>
</evidence>
<dbReference type="Gene3D" id="1.10.10.10">
    <property type="entry name" value="Winged helix-like DNA-binding domain superfamily/Winged helix DNA-binding domain"/>
    <property type="match status" value="1"/>
</dbReference>
<accession>A0ABU7YXU5</accession>
<reference evidence="1 2" key="1">
    <citation type="journal article" date="2016" name="Int. J. Syst. Evol. Microbiol.">
        <title>Lysobacter erysipheiresistens sp. nov., an antagonist of powdery mildew, isolated from tobacco-cultivated soil.</title>
        <authorList>
            <person name="Xie B."/>
            <person name="Li T."/>
            <person name="Lin X."/>
            <person name="Wang C.J."/>
            <person name="Chen Y.J."/>
            <person name="Liu W.J."/>
            <person name="Zhao Z.W."/>
        </authorList>
    </citation>
    <scope>NUCLEOTIDE SEQUENCE [LARGE SCALE GENOMIC DNA]</scope>
    <source>
        <strain evidence="1 2">RS-LYSO-3</strain>
    </source>
</reference>
<dbReference type="InterPro" id="IPR000944">
    <property type="entry name" value="Tscrpt_reg_Rrf2"/>
</dbReference>
<protein>
    <submittedName>
        <fullName evidence="1">Rrf2 family transcriptional regulator</fullName>
    </submittedName>
</protein>
<dbReference type="InterPro" id="IPR036390">
    <property type="entry name" value="WH_DNA-bd_sf"/>
</dbReference>
<name>A0ABU7YXU5_9GAMM</name>
<organism evidence="1 2">
    <name type="scientific">Novilysobacter erysipheiresistens</name>
    <dbReference type="NCBI Taxonomy" id="1749332"/>
    <lineage>
        <taxon>Bacteria</taxon>
        <taxon>Pseudomonadati</taxon>
        <taxon>Pseudomonadota</taxon>
        <taxon>Gammaproteobacteria</taxon>
        <taxon>Lysobacterales</taxon>
        <taxon>Lysobacteraceae</taxon>
        <taxon>Novilysobacter</taxon>
    </lineage>
</organism>
<comment type="caution">
    <text evidence="1">The sequence shown here is derived from an EMBL/GenBank/DDBJ whole genome shotgun (WGS) entry which is preliminary data.</text>
</comment>
<keyword evidence="2" id="KW-1185">Reference proteome</keyword>
<sequence length="161" mass="17549">MICSQAPPSKDPVRTDSRLSRMLHVLVHMDRHEQRATSESIGRMLGTNAAVVRRTLAGLREQGIVAAERGPGGGWTLARELSQISLLDVYQASGTTTLFTIGVADRTPDCLVEQSVNTMLESTLEDAEAAILARFASIRLSDIAADFDRRMRAGGGWMHDL</sequence>
<evidence type="ECO:0000313" key="1">
    <source>
        <dbReference type="EMBL" id="MEG3183709.1"/>
    </source>
</evidence>
<proteinExistence type="predicted"/>
<dbReference type="Proteomes" id="UP001355056">
    <property type="component" value="Unassembled WGS sequence"/>
</dbReference>
<dbReference type="SUPFAM" id="SSF46785">
    <property type="entry name" value="Winged helix' DNA-binding domain"/>
    <property type="match status" value="1"/>
</dbReference>
<dbReference type="PANTHER" id="PTHR33221:SF15">
    <property type="entry name" value="HTH-TYPE TRANSCRIPTIONAL REGULATOR YWGB-RELATED"/>
    <property type="match status" value="1"/>
</dbReference>
<dbReference type="EMBL" id="JAXGFP010000003">
    <property type="protein sequence ID" value="MEG3183709.1"/>
    <property type="molecule type" value="Genomic_DNA"/>
</dbReference>
<dbReference type="PROSITE" id="PS51197">
    <property type="entry name" value="HTH_RRF2_2"/>
    <property type="match status" value="1"/>
</dbReference>
<dbReference type="PANTHER" id="PTHR33221">
    <property type="entry name" value="WINGED HELIX-TURN-HELIX TRANSCRIPTIONAL REGULATOR, RRF2 FAMILY"/>
    <property type="match status" value="1"/>
</dbReference>
<gene>
    <name evidence="1" type="ORF">SNE34_06780</name>
</gene>
<dbReference type="Pfam" id="PF02082">
    <property type="entry name" value="Rrf2"/>
    <property type="match status" value="1"/>
</dbReference>
<dbReference type="InterPro" id="IPR036388">
    <property type="entry name" value="WH-like_DNA-bd_sf"/>
</dbReference>